<organism evidence="1 2">
    <name type="scientific">Paractinoplanes tereljensis</name>
    <dbReference type="NCBI Taxonomy" id="571912"/>
    <lineage>
        <taxon>Bacteria</taxon>
        <taxon>Bacillati</taxon>
        <taxon>Actinomycetota</taxon>
        <taxon>Actinomycetes</taxon>
        <taxon>Micromonosporales</taxon>
        <taxon>Micromonosporaceae</taxon>
        <taxon>Paractinoplanes</taxon>
    </lineage>
</organism>
<dbReference type="InterPro" id="IPR036388">
    <property type="entry name" value="WH-like_DNA-bd_sf"/>
</dbReference>
<dbReference type="Gene3D" id="1.10.10.10">
    <property type="entry name" value="Winged helix-like DNA-binding domain superfamily/Winged helix DNA-binding domain"/>
    <property type="match status" value="1"/>
</dbReference>
<dbReference type="InterPro" id="IPR036390">
    <property type="entry name" value="WH_DNA-bd_sf"/>
</dbReference>
<evidence type="ECO:0000313" key="1">
    <source>
        <dbReference type="EMBL" id="GIF20616.1"/>
    </source>
</evidence>
<dbReference type="SUPFAM" id="SSF46785">
    <property type="entry name" value="Winged helix' DNA-binding domain"/>
    <property type="match status" value="1"/>
</dbReference>
<sequence length="201" mass="22083">MRSFARRRQNTSRLLPLLRSPLLGELMAWICLHPEMNYSLAELARRFNVSQSAIGKEADRLAEAGLVRSEWRGNLRLLRAEPSNPLARPLTELLALTYGPIAVLADLLPAVPGVVEAYLYGSWAAHYAGEPGPPPPDVHVLVVGDADGAELAGAADLAERQLGRAVHLYQVSSMEWRWPERDPFLMSVRSSPAYALVGAPR</sequence>
<dbReference type="InterPro" id="IPR011991">
    <property type="entry name" value="ArsR-like_HTH"/>
</dbReference>
<comment type="caution">
    <text evidence="1">The sequence shown here is derived from an EMBL/GenBank/DDBJ whole genome shotgun (WGS) entry which is preliminary data.</text>
</comment>
<reference evidence="1" key="1">
    <citation type="submission" date="2021-01" db="EMBL/GenBank/DDBJ databases">
        <title>Whole genome shotgun sequence of Actinoplanes tereljensis NBRC 105297.</title>
        <authorList>
            <person name="Komaki H."/>
            <person name="Tamura T."/>
        </authorList>
    </citation>
    <scope>NUCLEOTIDE SEQUENCE</scope>
    <source>
        <strain evidence="1">NBRC 105297</strain>
    </source>
</reference>
<name>A0A919TSJ2_9ACTN</name>
<dbReference type="CDD" id="cd00090">
    <property type="entry name" value="HTH_ARSR"/>
    <property type="match status" value="1"/>
</dbReference>
<accession>A0A919TSJ2</accession>
<protein>
    <submittedName>
        <fullName evidence="1">ArsR family transcriptional regulator</fullName>
    </submittedName>
</protein>
<dbReference type="EMBL" id="BOMY01000022">
    <property type="protein sequence ID" value="GIF20616.1"/>
    <property type="molecule type" value="Genomic_DNA"/>
</dbReference>
<gene>
    <name evidence="1" type="ORF">Ate02nite_33460</name>
</gene>
<dbReference type="Proteomes" id="UP000623608">
    <property type="component" value="Unassembled WGS sequence"/>
</dbReference>
<dbReference type="AlphaFoldDB" id="A0A919TSJ2"/>
<evidence type="ECO:0000313" key="2">
    <source>
        <dbReference type="Proteomes" id="UP000623608"/>
    </source>
</evidence>
<keyword evidence="2" id="KW-1185">Reference proteome</keyword>
<proteinExistence type="predicted"/>